<dbReference type="InterPro" id="IPR000888">
    <property type="entry name" value="RmlC-like"/>
</dbReference>
<organism evidence="4 5">
    <name type="scientific">Candidatus Yanofskybacteria bacterium RIFCSPHIGHO2_01_FULL_44_17</name>
    <dbReference type="NCBI Taxonomy" id="1802668"/>
    <lineage>
        <taxon>Bacteria</taxon>
        <taxon>Candidatus Yanofskyibacteriota</taxon>
    </lineage>
</organism>
<sequence>MRFYEQKIKGVFLIEPQPFADERGMFRRHFCNKEFTDHGVVANVAQSNVSENKFKHTLRGFHYQLAPHGEGKTLSCLRGAIYDVVVDLRSDSPTYLEWVAIELNEDNRKSIHVPPGCANSFLTLADNSLIHYYCSEFYEGSAERGIRYNDPLFNFKWPAKPAVISDKDKNWPDFKK</sequence>
<dbReference type="NCBIfam" id="TIGR01221">
    <property type="entry name" value="rmlC"/>
    <property type="match status" value="1"/>
</dbReference>
<feature type="site" description="Participates in a stacking interaction with the thymidine ring of dTDP-4-oxo-6-deoxyglucose" evidence="2">
    <location>
        <position position="138"/>
    </location>
</feature>
<dbReference type="EMBL" id="MGJI01000025">
    <property type="protein sequence ID" value="OGN04119.1"/>
    <property type="molecule type" value="Genomic_DNA"/>
</dbReference>
<comment type="pathway">
    <text evidence="3">Carbohydrate biosynthesis; dTDP-L-rhamnose biosynthesis.</text>
</comment>
<dbReference type="CDD" id="cd00438">
    <property type="entry name" value="cupin_RmlC"/>
    <property type="match status" value="1"/>
</dbReference>
<comment type="function">
    <text evidence="3">Catalyzes the epimerization of the C3' and C5'positions of dTDP-6-deoxy-D-xylo-4-hexulose, forming dTDP-6-deoxy-L-lyxo-4-hexulose.</text>
</comment>
<name>A0A1F8EVP3_9BACT</name>
<dbReference type="GO" id="GO:0008830">
    <property type="term" value="F:dTDP-4-dehydrorhamnose 3,5-epimerase activity"/>
    <property type="evidence" value="ECO:0007669"/>
    <property type="project" value="UniProtKB-UniRule"/>
</dbReference>
<reference evidence="4 5" key="1">
    <citation type="journal article" date="2016" name="Nat. Commun.">
        <title>Thousands of microbial genomes shed light on interconnected biogeochemical processes in an aquifer system.</title>
        <authorList>
            <person name="Anantharaman K."/>
            <person name="Brown C.T."/>
            <person name="Hug L.A."/>
            <person name="Sharon I."/>
            <person name="Castelle C.J."/>
            <person name="Probst A.J."/>
            <person name="Thomas B.C."/>
            <person name="Singh A."/>
            <person name="Wilkins M.J."/>
            <person name="Karaoz U."/>
            <person name="Brodie E.L."/>
            <person name="Williams K.H."/>
            <person name="Hubbard S.S."/>
            <person name="Banfield J.F."/>
        </authorList>
    </citation>
    <scope>NUCLEOTIDE SEQUENCE [LARGE SCALE GENOMIC DNA]</scope>
</reference>
<evidence type="ECO:0000256" key="1">
    <source>
        <dbReference type="PIRSR" id="PIRSR600888-1"/>
    </source>
</evidence>
<comment type="similarity">
    <text evidence="3">Belongs to the dTDP-4-dehydrorhamnose 3,5-epimerase family.</text>
</comment>
<keyword evidence="3" id="KW-0413">Isomerase</keyword>
<dbReference type="InterPro" id="IPR011051">
    <property type="entry name" value="RmlC_Cupin_sf"/>
</dbReference>
<accession>A0A1F8EVP3</accession>
<dbReference type="Pfam" id="PF00908">
    <property type="entry name" value="dTDP_sugar_isom"/>
    <property type="match status" value="1"/>
</dbReference>
<dbReference type="AlphaFoldDB" id="A0A1F8EVP3"/>
<dbReference type="InterPro" id="IPR014710">
    <property type="entry name" value="RmlC-like_jellyroll"/>
</dbReference>
<dbReference type="SUPFAM" id="SSF51182">
    <property type="entry name" value="RmlC-like cupins"/>
    <property type="match status" value="1"/>
</dbReference>
<evidence type="ECO:0000313" key="4">
    <source>
        <dbReference type="EMBL" id="OGN04119.1"/>
    </source>
</evidence>
<dbReference type="GO" id="GO:0000271">
    <property type="term" value="P:polysaccharide biosynthetic process"/>
    <property type="evidence" value="ECO:0007669"/>
    <property type="project" value="TreeGrafter"/>
</dbReference>
<evidence type="ECO:0000256" key="3">
    <source>
        <dbReference type="RuleBase" id="RU364069"/>
    </source>
</evidence>
<evidence type="ECO:0000256" key="2">
    <source>
        <dbReference type="PIRSR" id="PIRSR600888-3"/>
    </source>
</evidence>
<dbReference type="GO" id="GO:0019305">
    <property type="term" value="P:dTDP-rhamnose biosynthetic process"/>
    <property type="evidence" value="ECO:0007669"/>
    <property type="project" value="UniProtKB-UniRule"/>
</dbReference>
<feature type="active site" description="Proton acceptor" evidence="1">
    <location>
        <position position="62"/>
    </location>
</feature>
<feature type="active site" description="Proton donor" evidence="1">
    <location>
        <position position="132"/>
    </location>
</feature>
<comment type="catalytic activity">
    <reaction evidence="3">
        <text>dTDP-4-dehydro-6-deoxy-alpha-D-glucose = dTDP-4-dehydro-beta-L-rhamnose</text>
        <dbReference type="Rhea" id="RHEA:16969"/>
        <dbReference type="ChEBI" id="CHEBI:57649"/>
        <dbReference type="ChEBI" id="CHEBI:62830"/>
        <dbReference type="EC" id="5.1.3.13"/>
    </reaction>
</comment>
<evidence type="ECO:0000313" key="5">
    <source>
        <dbReference type="Proteomes" id="UP000177507"/>
    </source>
</evidence>
<dbReference type="Gene3D" id="2.60.120.10">
    <property type="entry name" value="Jelly Rolls"/>
    <property type="match status" value="1"/>
</dbReference>
<dbReference type="PANTHER" id="PTHR21047:SF2">
    <property type="entry name" value="THYMIDINE DIPHOSPHO-4-KETO-RHAMNOSE 3,5-EPIMERASE"/>
    <property type="match status" value="1"/>
</dbReference>
<gene>
    <name evidence="4" type="ORF">A2831_02300</name>
</gene>
<comment type="subunit">
    <text evidence="3">Homodimer.</text>
</comment>
<proteinExistence type="inferred from homology"/>
<dbReference type="EC" id="5.1.3.13" evidence="3"/>
<dbReference type="GO" id="GO:0005829">
    <property type="term" value="C:cytosol"/>
    <property type="evidence" value="ECO:0007669"/>
    <property type="project" value="TreeGrafter"/>
</dbReference>
<protein>
    <recommendedName>
        <fullName evidence="3">dTDP-4-dehydrorhamnose 3,5-epimerase</fullName>
        <ecNumber evidence="3">5.1.3.13</ecNumber>
    </recommendedName>
    <alternativeName>
        <fullName evidence="3">Thymidine diphospho-4-keto-rhamnose 3,5-epimerase</fullName>
    </alternativeName>
</protein>
<dbReference type="PANTHER" id="PTHR21047">
    <property type="entry name" value="DTDP-6-DEOXY-D-GLUCOSE-3,5 EPIMERASE"/>
    <property type="match status" value="1"/>
</dbReference>
<dbReference type="Proteomes" id="UP000177507">
    <property type="component" value="Unassembled WGS sequence"/>
</dbReference>
<comment type="caution">
    <text evidence="4">The sequence shown here is derived from an EMBL/GenBank/DDBJ whole genome shotgun (WGS) entry which is preliminary data.</text>
</comment>
<dbReference type="UniPathway" id="UPA00124"/>
<dbReference type="STRING" id="1802668.A2831_02300"/>